<keyword evidence="1" id="KW-0472">Membrane</keyword>
<dbReference type="Proteomes" id="UP000276899">
    <property type="component" value="Chromosome"/>
</dbReference>
<dbReference type="KEGG" id="asla:NCTC11923_00180"/>
<keyword evidence="3" id="KW-1185">Reference proteome</keyword>
<feature type="transmembrane region" description="Helical" evidence="1">
    <location>
        <begin position="12"/>
        <end position="33"/>
    </location>
</feature>
<accession>A0A448K9C6</accession>
<dbReference type="Pfam" id="PF11457">
    <property type="entry name" value="DUF3021"/>
    <property type="match status" value="1"/>
</dbReference>
<evidence type="ECO:0000313" key="3">
    <source>
        <dbReference type="Proteomes" id="UP000276899"/>
    </source>
</evidence>
<name>A0A448K9C6_9ACTO</name>
<keyword evidence="1" id="KW-0812">Transmembrane</keyword>
<feature type="transmembrane region" description="Helical" evidence="1">
    <location>
        <begin position="86"/>
        <end position="107"/>
    </location>
</feature>
<dbReference type="AlphaFoldDB" id="A0A448K9C6"/>
<feature type="transmembrane region" description="Helical" evidence="1">
    <location>
        <begin position="53"/>
        <end position="74"/>
    </location>
</feature>
<proteinExistence type="predicted"/>
<protein>
    <submittedName>
        <fullName evidence="2">Protein of uncharacterized function (DUF3021)</fullName>
    </submittedName>
</protein>
<keyword evidence="1" id="KW-1133">Transmembrane helix</keyword>
<evidence type="ECO:0000313" key="2">
    <source>
        <dbReference type="EMBL" id="VEG73573.1"/>
    </source>
</evidence>
<evidence type="ECO:0000256" key="1">
    <source>
        <dbReference type="SAM" id="Phobius"/>
    </source>
</evidence>
<sequence>MNTSILTRAGVGAMGGVTIGSVISLLVSSMKGADYLPGAPGFLEGFANENTAVLIQFIVYALLGAVCALAAMVYDAERLSIAAASLTHLGIVALGVFGAGWYLQWFLPGRTLLGFAITFLIAYALMWVGGWLYYRQQISQVNEGITSR</sequence>
<dbReference type="RefSeq" id="WP_026427837.1">
    <property type="nucleotide sequence ID" value="NZ_CBCRWE010000029.1"/>
</dbReference>
<feature type="transmembrane region" description="Helical" evidence="1">
    <location>
        <begin position="113"/>
        <end position="134"/>
    </location>
</feature>
<dbReference type="InterPro" id="IPR021560">
    <property type="entry name" value="DUF3021"/>
</dbReference>
<reference evidence="2 3" key="1">
    <citation type="submission" date="2018-12" db="EMBL/GenBank/DDBJ databases">
        <authorList>
            <consortium name="Pathogen Informatics"/>
        </authorList>
    </citation>
    <scope>NUCLEOTIDE SEQUENCE [LARGE SCALE GENOMIC DNA]</scope>
    <source>
        <strain evidence="2 3">NCTC11923</strain>
    </source>
</reference>
<organism evidence="2 3">
    <name type="scientific">Actinomyces slackii</name>
    <dbReference type="NCBI Taxonomy" id="52774"/>
    <lineage>
        <taxon>Bacteria</taxon>
        <taxon>Bacillati</taxon>
        <taxon>Actinomycetota</taxon>
        <taxon>Actinomycetes</taxon>
        <taxon>Actinomycetales</taxon>
        <taxon>Actinomycetaceae</taxon>
        <taxon>Actinomyces</taxon>
    </lineage>
</organism>
<dbReference type="EMBL" id="LR134363">
    <property type="protein sequence ID" value="VEG73573.1"/>
    <property type="molecule type" value="Genomic_DNA"/>
</dbReference>
<gene>
    <name evidence="2" type="ORF">NCTC11923_00180</name>
</gene>